<evidence type="ECO:0000313" key="1">
    <source>
        <dbReference type="EMBL" id="KAG0426984.1"/>
    </source>
</evidence>
<sequence length="135" mass="15390">MRLQSRLEPQVEEGPQHTLTCTLCSWRVRPAFELDDIEWPLAGSYYCQVRAGPGKEEDSSLTTQPRRKRVRVLGQKFFEPNATFVSDEREPTSDQDHPDFVPTVFVHKAPAKRSSEARYTRATQQKGIGDKTAVL</sequence>
<name>A0AC60Q042_IXOPE</name>
<comment type="caution">
    <text evidence="1">The sequence shown here is derived from an EMBL/GenBank/DDBJ whole genome shotgun (WGS) entry which is preliminary data.</text>
</comment>
<dbReference type="EMBL" id="JABSTQ010009667">
    <property type="protein sequence ID" value="KAG0426984.1"/>
    <property type="molecule type" value="Genomic_DNA"/>
</dbReference>
<protein>
    <submittedName>
        <fullName evidence="1">Uncharacterized protein</fullName>
    </submittedName>
</protein>
<dbReference type="Proteomes" id="UP000805193">
    <property type="component" value="Unassembled WGS sequence"/>
</dbReference>
<reference evidence="1 2" key="1">
    <citation type="journal article" date="2020" name="Cell">
        <title>Large-Scale Comparative Analyses of Tick Genomes Elucidate Their Genetic Diversity and Vector Capacities.</title>
        <authorList>
            <consortium name="Tick Genome and Microbiome Consortium (TIGMIC)"/>
            <person name="Jia N."/>
            <person name="Wang J."/>
            <person name="Shi W."/>
            <person name="Du L."/>
            <person name="Sun Y."/>
            <person name="Zhan W."/>
            <person name="Jiang J.F."/>
            <person name="Wang Q."/>
            <person name="Zhang B."/>
            <person name="Ji P."/>
            <person name="Bell-Sakyi L."/>
            <person name="Cui X.M."/>
            <person name="Yuan T.T."/>
            <person name="Jiang B.G."/>
            <person name="Yang W.F."/>
            <person name="Lam T.T."/>
            <person name="Chang Q.C."/>
            <person name="Ding S.J."/>
            <person name="Wang X.J."/>
            <person name="Zhu J.G."/>
            <person name="Ruan X.D."/>
            <person name="Zhao L."/>
            <person name="Wei J.T."/>
            <person name="Ye R.Z."/>
            <person name="Que T.C."/>
            <person name="Du C.H."/>
            <person name="Zhou Y.H."/>
            <person name="Cheng J.X."/>
            <person name="Dai P.F."/>
            <person name="Guo W.B."/>
            <person name="Han X.H."/>
            <person name="Huang E.J."/>
            <person name="Li L.F."/>
            <person name="Wei W."/>
            <person name="Gao Y.C."/>
            <person name="Liu J.Z."/>
            <person name="Shao H.Z."/>
            <person name="Wang X."/>
            <person name="Wang C.C."/>
            <person name="Yang T.C."/>
            <person name="Huo Q.B."/>
            <person name="Li W."/>
            <person name="Chen H.Y."/>
            <person name="Chen S.E."/>
            <person name="Zhou L.G."/>
            <person name="Ni X.B."/>
            <person name="Tian J.H."/>
            <person name="Sheng Y."/>
            <person name="Liu T."/>
            <person name="Pan Y.S."/>
            <person name="Xia L.Y."/>
            <person name="Li J."/>
            <person name="Zhao F."/>
            <person name="Cao W.C."/>
        </authorList>
    </citation>
    <scope>NUCLEOTIDE SEQUENCE [LARGE SCALE GENOMIC DNA]</scope>
    <source>
        <strain evidence="1">Iper-2018</strain>
    </source>
</reference>
<accession>A0AC60Q042</accession>
<keyword evidence="2" id="KW-1185">Reference proteome</keyword>
<evidence type="ECO:0000313" key="2">
    <source>
        <dbReference type="Proteomes" id="UP000805193"/>
    </source>
</evidence>
<gene>
    <name evidence="1" type="ORF">HPB47_025941</name>
</gene>
<organism evidence="1 2">
    <name type="scientific">Ixodes persulcatus</name>
    <name type="common">Taiga tick</name>
    <dbReference type="NCBI Taxonomy" id="34615"/>
    <lineage>
        <taxon>Eukaryota</taxon>
        <taxon>Metazoa</taxon>
        <taxon>Ecdysozoa</taxon>
        <taxon>Arthropoda</taxon>
        <taxon>Chelicerata</taxon>
        <taxon>Arachnida</taxon>
        <taxon>Acari</taxon>
        <taxon>Parasitiformes</taxon>
        <taxon>Ixodida</taxon>
        <taxon>Ixodoidea</taxon>
        <taxon>Ixodidae</taxon>
        <taxon>Ixodinae</taxon>
        <taxon>Ixodes</taxon>
    </lineage>
</organism>
<proteinExistence type="predicted"/>